<dbReference type="Pfam" id="PF05016">
    <property type="entry name" value="ParE_toxin"/>
    <property type="match status" value="1"/>
</dbReference>
<sequence length="91" mass="10615">MPDLVWLEPAREDLLAIVDYISDDSVEVAQRVKDNLEMKAEKLLDFPKMGRLGRVEGTRELVAWRNYILVYQETESAIRILRVLNSAQQWP</sequence>
<evidence type="ECO:0000313" key="4">
    <source>
        <dbReference type="Proteomes" id="UP000192408"/>
    </source>
</evidence>
<dbReference type="RefSeq" id="WP_084256670.1">
    <property type="nucleotide sequence ID" value="NZ_FWWV01000011.1"/>
</dbReference>
<dbReference type="InterPro" id="IPR051803">
    <property type="entry name" value="TA_system_RelE-like_toxin"/>
</dbReference>
<gene>
    <name evidence="3" type="ORF">SAMN05660772_02194</name>
</gene>
<reference evidence="4" key="1">
    <citation type="submission" date="2017-04" db="EMBL/GenBank/DDBJ databases">
        <authorList>
            <person name="Varghese N."/>
            <person name="Submissions S."/>
        </authorList>
    </citation>
    <scope>NUCLEOTIDE SEQUENCE [LARGE SCALE GENOMIC DNA]</scope>
    <source>
        <strain evidence="4">DSM 23072</strain>
    </source>
</reference>
<dbReference type="InterPro" id="IPR007712">
    <property type="entry name" value="RelE/ParE_toxin"/>
</dbReference>
<name>A0A1W1UPL1_9PAST</name>
<evidence type="ECO:0000256" key="1">
    <source>
        <dbReference type="ARBA" id="ARBA00006226"/>
    </source>
</evidence>
<dbReference type="Gene3D" id="3.30.2310.20">
    <property type="entry name" value="RelE-like"/>
    <property type="match status" value="1"/>
</dbReference>
<dbReference type="STRING" id="1122938.SAMN05660772_02194"/>
<proteinExistence type="inferred from homology"/>
<keyword evidence="4" id="KW-1185">Reference proteome</keyword>
<organism evidence="3 4">
    <name type="scientific">Pasteurella testudinis DSM 23072</name>
    <dbReference type="NCBI Taxonomy" id="1122938"/>
    <lineage>
        <taxon>Bacteria</taxon>
        <taxon>Pseudomonadati</taxon>
        <taxon>Pseudomonadota</taxon>
        <taxon>Gammaproteobacteria</taxon>
        <taxon>Pasteurellales</taxon>
        <taxon>Pasteurellaceae</taxon>
        <taxon>Pasteurella</taxon>
    </lineage>
</organism>
<dbReference type="Proteomes" id="UP000192408">
    <property type="component" value="Unassembled WGS sequence"/>
</dbReference>
<evidence type="ECO:0000313" key="3">
    <source>
        <dbReference type="EMBL" id="SMB83010.1"/>
    </source>
</evidence>
<dbReference type="PANTHER" id="PTHR33755:SF6">
    <property type="entry name" value="PLASMID STABILIZATION SYSTEM PROTEIN"/>
    <property type="match status" value="1"/>
</dbReference>
<dbReference type="PANTHER" id="PTHR33755">
    <property type="entry name" value="TOXIN PARE1-RELATED"/>
    <property type="match status" value="1"/>
</dbReference>
<keyword evidence="2" id="KW-1277">Toxin-antitoxin system</keyword>
<dbReference type="InterPro" id="IPR035093">
    <property type="entry name" value="RelE/ParE_toxin_dom_sf"/>
</dbReference>
<evidence type="ECO:0000256" key="2">
    <source>
        <dbReference type="ARBA" id="ARBA00022649"/>
    </source>
</evidence>
<protein>
    <submittedName>
        <fullName evidence="3">Addiction module toxin, RelE/StbE family</fullName>
    </submittedName>
</protein>
<dbReference type="AlphaFoldDB" id="A0A1W1UPL1"/>
<accession>A0A1W1UPL1</accession>
<dbReference type="NCBIfam" id="TIGR02385">
    <property type="entry name" value="RelE_StbE"/>
    <property type="match status" value="1"/>
</dbReference>
<dbReference type="EMBL" id="FWWV01000011">
    <property type="protein sequence ID" value="SMB83010.1"/>
    <property type="molecule type" value="Genomic_DNA"/>
</dbReference>
<comment type="similarity">
    <text evidence="1">Belongs to the RelE toxin family.</text>
</comment>